<keyword evidence="1" id="KW-0812">Transmembrane</keyword>
<evidence type="ECO:0000313" key="2">
    <source>
        <dbReference type="EMBL" id="PTA69888.1"/>
    </source>
</evidence>
<dbReference type="Proteomes" id="UP000240317">
    <property type="component" value="Unassembled WGS sequence"/>
</dbReference>
<organism evidence="2 3">
    <name type="scientific">Deinococcus arcticus</name>
    <dbReference type="NCBI Taxonomy" id="2136176"/>
    <lineage>
        <taxon>Bacteria</taxon>
        <taxon>Thermotogati</taxon>
        <taxon>Deinococcota</taxon>
        <taxon>Deinococci</taxon>
        <taxon>Deinococcales</taxon>
        <taxon>Deinococcaceae</taxon>
        <taxon>Deinococcus</taxon>
    </lineage>
</organism>
<comment type="caution">
    <text evidence="2">The sequence shown here is derived from an EMBL/GenBank/DDBJ whole genome shotgun (WGS) entry which is preliminary data.</text>
</comment>
<dbReference type="OrthoDB" id="67304at2"/>
<sequence length="296" mass="31165">MLAAIESVRNLAEPLGWMVHVAGGFAVAFFASSVFSPAGRRAAVVARAAAVVLLLTVLGASWLVHPAAGMLLGYLGSHAFGRWRRARGGLMVALAAAAAFIALGAGWLVYPVFIMALIWLASGVWGRQDRAPAAAPAAPVPSALPAQASGTLLGTTEGPLVALLRDERLPPDARAQLAALNLRTQEALSLLNTQGLEGTEAGYLTRAIREEYAPGAVNAYLKLPRSLADTAPIQDGKTGRALLTEQLELLLSGVQDVIDGTLRSGSQELLTHGRFLRDRFAKVEVDLRVPVEVKAK</sequence>
<reference evidence="2 3" key="1">
    <citation type="submission" date="2018-03" db="EMBL/GenBank/DDBJ databases">
        <title>Draft genome of Deinococcus sp. OD32.</title>
        <authorList>
            <person name="Wang X.-P."/>
            <person name="Du Z.-J."/>
        </authorList>
    </citation>
    <scope>NUCLEOTIDE SEQUENCE [LARGE SCALE GENOMIC DNA]</scope>
    <source>
        <strain evidence="2 3">OD32</strain>
    </source>
</reference>
<keyword evidence="1" id="KW-1133">Transmembrane helix</keyword>
<proteinExistence type="predicted"/>
<evidence type="ECO:0000313" key="3">
    <source>
        <dbReference type="Proteomes" id="UP000240317"/>
    </source>
</evidence>
<dbReference type="EMBL" id="PYSV01000001">
    <property type="protein sequence ID" value="PTA69888.1"/>
    <property type="molecule type" value="Genomic_DNA"/>
</dbReference>
<gene>
    <name evidence="2" type="ORF">C8263_01700</name>
</gene>
<dbReference type="RefSeq" id="WP_107136483.1">
    <property type="nucleotide sequence ID" value="NZ_PYSV01000001.1"/>
</dbReference>
<keyword evidence="1" id="KW-0472">Membrane</keyword>
<keyword evidence="3" id="KW-1185">Reference proteome</keyword>
<protein>
    <submittedName>
        <fullName evidence="2">Uncharacterized protein</fullName>
    </submittedName>
</protein>
<feature type="transmembrane region" description="Helical" evidence="1">
    <location>
        <begin position="92"/>
        <end position="120"/>
    </location>
</feature>
<evidence type="ECO:0000256" key="1">
    <source>
        <dbReference type="SAM" id="Phobius"/>
    </source>
</evidence>
<feature type="transmembrane region" description="Helical" evidence="1">
    <location>
        <begin position="48"/>
        <end position="72"/>
    </location>
</feature>
<dbReference type="AlphaFoldDB" id="A0A2T3WDB2"/>
<feature type="transmembrane region" description="Helical" evidence="1">
    <location>
        <begin position="17"/>
        <end position="36"/>
    </location>
</feature>
<name>A0A2T3WDB2_9DEIO</name>
<accession>A0A2T3WDB2</accession>